<comment type="caution">
    <text evidence="1">The sequence shown here is derived from an EMBL/GenBank/DDBJ whole genome shotgun (WGS) entry which is preliminary data.</text>
</comment>
<dbReference type="Proteomes" id="UP000018958">
    <property type="component" value="Unassembled WGS sequence"/>
</dbReference>
<reference evidence="1 2" key="1">
    <citation type="submission" date="2013-11" db="EMBL/GenBank/DDBJ databases">
        <title>The Genome Sequence of Phytophthora parasitica CJ01A1.</title>
        <authorList>
            <consortium name="The Broad Institute Genomics Platform"/>
            <person name="Russ C."/>
            <person name="Tyler B."/>
            <person name="Panabieres F."/>
            <person name="Shan W."/>
            <person name="Tripathy S."/>
            <person name="Grunwald N."/>
            <person name="Machado M."/>
            <person name="Johnson C.S."/>
            <person name="Walker B."/>
            <person name="Young S.K."/>
            <person name="Zeng Q."/>
            <person name="Gargeya S."/>
            <person name="Fitzgerald M."/>
            <person name="Haas B."/>
            <person name="Abouelleil A."/>
            <person name="Allen A.W."/>
            <person name="Alvarado L."/>
            <person name="Arachchi H.M."/>
            <person name="Berlin A.M."/>
            <person name="Chapman S.B."/>
            <person name="Gainer-Dewar J."/>
            <person name="Goldberg J."/>
            <person name="Griggs A."/>
            <person name="Gujja S."/>
            <person name="Hansen M."/>
            <person name="Howarth C."/>
            <person name="Imamovic A."/>
            <person name="Ireland A."/>
            <person name="Larimer J."/>
            <person name="McCowan C."/>
            <person name="Murphy C."/>
            <person name="Pearson M."/>
            <person name="Poon T.W."/>
            <person name="Priest M."/>
            <person name="Roberts A."/>
            <person name="Saif S."/>
            <person name="Shea T."/>
            <person name="Sisk P."/>
            <person name="Sykes S."/>
            <person name="Wortman J."/>
            <person name="Nusbaum C."/>
            <person name="Birren B."/>
        </authorList>
    </citation>
    <scope>NUCLEOTIDE SEQUENCE [LARGE SCALE GENOMIC DNA]</scope>
    <source>
        <strain evidence="1 2">CJ01A1</strain>
    </source>
</reference>
<accession>W2XN74</accession>
<proteinExistence type="predicted"/>
<evidence type="ECO:0000313" key="1">
    <source>
        <dbReference type="EMBL" id="ETP23922.1"/>
    </source>
</evidence>
<dbReference type="EMBL" id="ANIX01000679">
    <property type="protein sequence ID" value="ETP23922.1"/>
    <property type="molecule type" value="Genomic_DNA"/>
</dbReference>
<organism evidence="1 2">
    <name type="scientific">Phytophthora nicotianae CJ01A1</name>
    <dbReference type="NCBI Taxonomy" id="1317063"/>
    <lineage>
        <taxon>Eukaryota</taxon>
        <taxon>Sar</taxon>
        <taxon>Stramenopiles</taxon>
        <taxon>Oomycota</taxon>
        <taxon>Peronosporomycetes</taxon>
        <taxon>Peronosporales</taxon>
        <taxon>Peronosporaceae</taxon>
        <taxon>Phytophthora</taxon>
    </lineage>
</organism>
<protein>
    <submittedName>
        <fullName evidence="1">Uncharacterized protein</fullName>
    </submittedName>
</protein>
<name>W2XN74_PHYNI</name>
<dbReference type="AlphaFoldDB" id="W2XN74"/>
<sequence length="79" mass="8700">MPFLLHLTNDCHNLAVPIRQPSSSLKKLPSLSSRRLTYAPLGSQIYDKLDLATPKIVTSKSGTKFYKKLKLQTSGLVGS</sequence>
<gene>
    <name evidence="1" type="ORF">F441_03018</name>
</gene>
<evidence type="ECO:0000313" key="2">
    <source>
        <dbReference type="Proteomes" id="UP000018958"/>
    </source>
</evidence>